<accession>A0A1A8ZU08</accession>
<reference evidence="3 4" key="1">
    <citation type="submission" date="2016-05" db="EMBL/GenBank/DDBJ databases">
        <authorList>
            <person name="Naeem Raeece"/>
        </authorList>
    </citation>
    <scope>NUCLEOTIDE SEQUENCE [LARGE SCALE GENOMIC DNA]</scope>
</reference>
<organism evidence="1 4">
    <name type="scientific">Plasmodium ovale wallikeri</name>
    <dbReference type="NCBI Taxonomy" id="864142"/>
    <lineage>
        <taxon>Eukaryota</taxon>
        <taxon>Sar</taxon>
        <taxon>Alveolata</taxon>
        <taxon>Apicomplexa</taxon>
        <taxon>Aconoidasida</taxon>
        <taxon>Haemosporida</taxon>
        <taxon>Plasmodiidae</taxon>
        <taxon>Plasmodium</taxon>
        <taxon>Plasmodium (Plasmodium)</taxon>
    </lineage>
</organism>
<protein>
    <submittedName>
        <fullName evidence="1">Uncharacterized protein</fullName>
    </submittedName>
</protein>
<dbReference type="Proteomes" id="UP000078550">
    <property type="component" value="Unassembled WGS sequence"/>
</dbReference>
<evidence type="ECO:0000313" key="1">
    <source>
        <dbReference type="EMBL" id="SBT47359.1"/>
    </source>
</evidence>
<dbReference type="AlphaFoldDB" id="A0A1A8ZU08"/>
<dbReference type="EMBL" id="FLRD01000145">
    <property type="protein sequence ID" value="SBT47359.1"/>
    <property type="molecule type" value="Genomic_DNA"/>
</dbReference>
<sequence>MKTIPLKWRYDKVLTSTILSLPYSLSALIPSLLFVRVTVRGTKCYLPLNGALIHVHMNMHYATPFQRRYAKLRSHLFTRVLPLFFCVQLCGTFDLKMKRDYFCCKRGIVTRECKLGKIPQSTSQKKKKKRKN</sequence>
<evidence type="ECO:0000313" key="2">
    <source>
        <dbReference type="EMBL" id="SBT48070.1"/>
    </source>
</evidence>
<name>A0A1A8ZU08_PLAOA</name>
<evidence type="ECO:0000313" key="4">
    <source>
        <dbReference type="Proteomes" id="UP000078555"/>
    </source>
</evidence>
<reference evidence="1" key="2">
    <citation type="submission" date="2016-05" db="EMBL/GenBank/DDBJ databases">
        <authorList>
            <person name="Lavstsen T."/>
            <person name="Jespersen J.S."/>
        </authorList>
    </citation>
    <scope>NUCLEOTIDE SEQUENCE [LARGE SCALE GENOMIC DNA]</scope>
</reference>
<proteinExistence type="predicted"/>
<evidence type="ECO:0000313" key="3">
    <source>
        <dbReference type="Proteomes" id="UP000078550"/>
    </source>
</evidence>
<dbReference type="Proteomes" id="UP000078555">
    <property type="component" value="Unassembled WGS sequence"/>
</dbReference>
<dbReference type="EMBL" id="FLRE01000189">
    <property type="protein sequence ID" value="SBT48070.1"/>
    <property type="molecule type" value="Genomic_DNA"/>
</dbReference>
<gene>
    <name evidence="1" type="ORF">POVWA1_055610</name>
    <name evidence="2" type="ORF">POVWA2_055310</name>
</gene>
<keyword evidence="4" id="KW-1185">Reference proteome</keyword>